<dbReference type="Proteomes" id="UP001238467">
    <property type="component" value="Unassembled WGS sequence"/>
</dbReference>
<evidence type="ECO:0000256" key="4">
    <source>
        <dbReference type="ARBA" id="ARBA00017871"/>
    </source>
</evidence>
<dbReference type="PANTHER" id="PTHR10742:SF410">
    <property type="entry name" value="LYSINE-SPECIFIC HISTONE DEMETHYLASE 2"/>
    <property type="match status" value="1"/>
</dbReference>
<evidence type="ECO:0000313" key="9">
    <source>
        <dbReference type="Proteomes" id="UP001238467"/>
    </source>
</evidence>
<organism evidence="8 9">
    <name type="scientific">Ancylobacter vacuolatus</name>
    <dbReference type="NCBI Taxonomy" id="223389"/>
    <lineage>
        <taxon>Bacteria</taxon>
        <taxon>Pseudomonadati</taxon>
        <taxon>Pseudomonadota</taxon>
        <taxon>Alphaproteobacteria</taxon>
        <taxon>Hyphomicrobiales</taxon>
        <taxon>Xanthobacteraceae</taxon>
        <taxon>Ancylobacter</taxon>
    </lineage>
</organism>
<dbReference type="Pfam" id="PF01593">
    <property type="entry name" value="Amino_oxidase"/>
    <property type="match status" value="1"/>
</dbReference>
<dbReference type="SUPFAM" id="SSF51905">
    <property type="entry name" value="FAD/NAD(P)-binding domain"/>
    <property type="match status" value="1"/>
</dbReference>
<dbReference type="PRINTS" id="PR00420">
    <property type="entry name" value="RNGMNOXGNASE"/>
</dbReference>
<comment type="similarity">
    <text evidence="2">Belongs to the tryptophan 2-monooxygenase family.</text>
</comment>
<protein>
    <recommendedName>
        <fullName evidence="4">Tryptophan 2-monooxygenase</fullName>
        <ecNumber evidence="3">1.13.12.3</ecNumber>
    </recommendedName>
</protein>
<dbReference type="SUPFAM" id="SSF54373">
    <property type="entry name" value="FAD-linked reductases, C-terminal domain"/>
    <property type="match status" value="1"/>
</dbReference>
<dbReference type="Gene3D" id="3.50.50.60">
    <property type="entry name" value="FAD/NAD(P)-binding domain"/>
    <property type="match status" value="1"/>
</dbReference>
<comment type="caution">
    <text evidence="8">The sequence shown here is derived from an EMBL/GenBank/DDBJ whole genome shotgun (WGS) entry which is preliminary data.</text>
</comment>
<evidence type="ECO:0000259" key="7">
    <source>
        <dbReference type="Pfam" id="PF01593"/>
    </source>
</evidence>
<accession>A0ABU0DJI0</accession>
<gene>
    <name evidence="8" type="ORF">J2S76_002894</name>
</gene>
<dbReference type="RefSeq" id="WP_307061300.1">
    <property type="nucleotide sequence ID" value="NZ_JAUSUH010000006.1"/>
</dbReference>
<evidence type="ECO:0000256" key="5">
    <source>
        <dbReference type="ARBA" id="ARBA00023070"/>
    </source>
</evidence>
<dbReference type="InterPro" id="IPR002937">
    <property type="entry name" value="Amino_oxidase"/>
</dbReference>
<evidence type="ECO:0000256" key="1">
    <source>
        <dbReference type="ARBA" id="ARBA00004814"/>
    </source>
</evidence>
<dbReference type="GO" id="GO:0097621">
    <property type="term" value="F:monoamine oxidase activity"/>
    <property type="evidence" value="ECO:0007669"/>
    <property type="project" value="UniProtKB-EC"/>
</dbReference>
<dbReference type="InterPro" id="IPR050281">
    <property type="entry name" value="Flavin_monoamine_oxidase"/>
</dbReference>
<keyword evidence="9" id="KW-1185">Reference proteome</keyword>
<evidence type="ECO:0000313" key="8">
    <source>
        <dbReference type="EMBL" id="MDQ0348463.1"/>
    </source>
</evidence>
<keyword evidence="8" id="KW-0560">Oxidoreductase</keyword>
<proteinExistence type="inferred from homology"/>
<feature type="domain" description="Amine oxidase" evidence="7">
    <location>
        <begin position="17"/>
        <end position="424"/>
    </location>
</feature>
<evidence type="ECO:0000256" key="2">
    <source>
        <dbReference type="ARBA" id="ARBA00005833"/>
    </source>
</evidence>
<keyword evidence="5" id="KW-0073">Auxin biosynthesis</keyword>
<comment type="catalytic activity">
    <reaction evidence="6">
        <text>L-tryptophan + O2 = indole-3-acetamide + CO2 + H2O</text>
        <dbReference type="Rhea" id="RHEA:16165"/>
        <dbReference type="ChEBI" id="CHEBI:15377"/>
        <dbReference type="ChEBI" id="CHEBI:15379"/>
        <dbReference type="ChEBI" id="CHEBI:16031"/>
        <dbReference type="ChEBI" id="CHEBI:16526"/>
        <dbReference type="ChEBI" id="CHEBI:57912"/>
        <dbReference type="EC" id="1.13.12.3"/>
    </reaction>
</comment>
<evidence type="ECO:0000256" key="6">
    <source>
        <dbReference type="ARBA" id="ARBA00047321"/>
    </source>
</evidence>
<sequence>MNVAAQHEVIVVGAGAAGLAAGARLQQAGIDVRVVEAAARTGGRAFTDTATFGVAWDRGCHWLHSASVNPLRVAADELGLAYFARGNRKARATHLGDRWADEVECEASWNDIQASYAAIHKAGEDGRDVAASEVLAEAGLSPPWARLARHWLTLLSAAEPERLSTLDYAAYSDTGENYPVEKGYGALVQALAARSAPNLDIVTDCAVSTIDWSGEGVALATSRGTLTARLAIVAVPTSVIARGGLAFAPLLPPDLAEAFEALPLGAAEKVAFLFDRDVFGVEPTSYIDTLDLQNPDRKPVNFTLNPFGQPMAIAQLGGANASALVKAGPGAMRDFALAALKDAVGADIEKHVAGVATTGWVADPLIGGGYSCALPGLAHMRARLTQTLDHPLGDRLLFAGEASSPHAYSTAHGAHQTGLTAAETALTLLRGRPA</sequence>
<dbReference type="EC" id="1.13.12.3" evidence="3"/>
<dbReference type="EMBL" id="JAUSUH010000006">
    <property type="protein sequence ID" value="MDQ0348463.1"/>
    <property type="molecule type" value="Genomic_DNA"/>
</dbReference>
<name>A0ABU0DJI0_9HYPH</name>
<evidence type="ECO:0000256" key="3">
    <source>
        <dbReference type="ARBA" id="ARBA00012535"/>
    </source>
</evidence>
<dbReference type="PANTHER" id="PTHR10742">
    <property type="entry name" value="FLAVIN MONOAMINE OXIDASE"/>
    <property type="match status" value="1"/>
</dbReference>
<dbReference type="InterPro" id="IPR036188">
    <property type="entry name" value="FAD/NAD-bd_sf"/>
</dbReference>
<reference evidence="8 9" key="1">
    <citation type="submission" date="2023-07" db="EMBL/GenBank/DDBJ databases">
        <title>Genomic Encyclopedia of Type Strains, Phase IV (KMG-IV): sequencing the most valuable type-strain genomes for metagenomic binning, comparative biology and taxonomic classification.</title>
        <authorList>
            <person name="Goeker M."/>
        </authorList>
    </citation>
    <scope>NUCLEOTIDE SEQUENCE [LARGE SCALE GENOMIC DNA]</scope>
    <source>
        <strain evidence="8 9">DSM 1277</strain>
    </source>
</reference>
<comment type="pathway">
    <text evidence="1">Plant hormone metabolism; auxin biosynthesis.</text>
</comment>